<dbReference type="Proteomes" id="UP001500221">
    <property type="component" value="Unassembled WGS sequence"/>
</dbReference>
<keyword evidence="3" id="KW-1185">Reference proteome</keyword>
<evidence type="ECO:0000256" key="1">
    <source>
        <dbReference type="SAM" id="MobiDB-lite"/>
    </source>
</evidence>
<name>A0ABP9PZE4_9ACTN</name>
<reference evidence="3" key="1">
    <citation type="journal article" date="2019" name="Int. J. Syst. Evol. Microbiol.">
        <title>The Global Catalogue of Microorganisms (GCM) 10K type strain sequencing project: providing services to taxonomists for standard genome sequencing and annotation.</title>
        <authorList>
            <consortium name="The Broad Institute Genomics Platform"/>
            <consortium name="The Broad Institute Genome Sequencing Center for Infectious Disease"/>
            <person name="Wu L."/>
            <person name="Ma J."/>
        </authorList>
    </citation>
    <scope>NUCLEOTIDE SEQUENCE [LARGE SCALE GENOMIC DNA]</scope>
    <source>
        <strain evidence="3">JCM 18459</strain>
    </source>
</reference>
<accession>A0ABP9PZE4</accession>
<proteinExistence type="predicted"/>
<feature type="compositionally biased region" description="Pro residues" evidence="1">
    <location>
        <begin position="34"/>
        <end position="44"/>
    </location>
</feature>
<evidence type="ECO:0000313" key="2">
    <source>
        <dbReference type="EMBL" id="GAA5151584.1"/>
    </source>
</evidence>
<evidence type="ECO:0000313" key="3">
    <source>
        <dbReference type="Proteomes" id="UP001500221"/>
    </source>
</evidence>
<comment type="caution">
    <text evidence="2">The sequence shown here is derived from an EMBL/GenBank/DDBJ whole genome shotgun (WGS) entry which is preliminary data.</text>
</comment>
<protein>
    <submittedName>
        <fullName evidence="2">Uncharacterized protein</fullName>
    </submittedName>
</protein>
<feature type="region of interest" description="Disordered" evidence="1">
    <location>
        <begin position="18"/>
        <end position="61"/>
    </location>
</feature>
<gene>
    <name evidence="2" type="ORF">GCM10023340_30630</name>
</gene>
<sequence>MLIRFIMLMALTLCRDGKTVDGLNGRSRPDPARPRPTPPDPAGPAGPRSRRDDAGPSRPRR</sequence>
<organism evidence="2 3">
    <name type="scientific">Nocardioides marinquilinus</name>
    <dbReference type="NCBI Taxonomy" id="1210400"/>
    <lineage>
        <taxon>Bacteria</taxon>
        <taxon>Bacillati</taxon>
        <taxon>Actinomycetota</taxon>
        <taxon>Actinomycetes</taxon>
        <taxon>Propionibacteriales</taxon>
        <taxon>Nocardioidaceae</taxon>
        <taxon>Nocardioides</taxon>
    </lineage>
</organism>
<dbReference type="EMBL" id="BAABKG010000003">
    <property type="protein sequence ID" value="GAA5151584.1"/>
    <property type="molecule type" value="Genomic_DNA"/>
</dbReference>